<evidence type="ECO:0000256" key="1">
    <source>
        <dbReference type="ARBA" id="ARBA00005254"/>
    </source>
</evidence>
<dbReference type="InterPro" id="IPR051683">
    <property type="entry name" value="Enoyl-CoA_Hydratase/Isomerase"/>
</dbReference>
<dbReference type="SUPFAM" id="SSF52096">
    <property type="entry name" value="ClpP/crotonase"/>
    <property type="match status" value="1"/>
</dbReference>
<accession>A0A841BTB2</accession>
<name>A0A841BTB2_9ACTN</name>
<dbReference type="AlphaFoldDB" id="A0A841BTB2"/>
<comment type="caution">
    <text evidence="3">The sequence shown here is derived from an EMBL/GenBank/DDBJ whole genome shotgun (WGS) entry which is preliminary data.</text>
</comment>
<evidence type="ECO:0000313" key="4">
    <source>
        <dbReference type="Proteomes" id="UP000587527"/>
    </source>
</evidence>
<dbReference type="InterPro" id="IPR029045">
    <property type="entry name" value="ClpP/crotonase-like_dom_sf"/>
</dbReference>
<dbReference type="InterPro" id="IPR001753">
    <property type="entry name" value="Enoyl-CoA_hydra/iso"/>
</dbReference>
<proteinExistence type="inferred from homology"/>
<organism evidence="3 4">
    <name type="scientific">Allocatelliglobosispora scoriae</name>
    <dbReference type="NCBI Taxonomy" id="643052"/>
    <lineage>
        <taxon>Bacteria</taxon>
        <taxon>Bacillati</taxon>
        <taxon>Actinomycetota</taxon>
        <taxon>Actinomycetes</taxon>
        <taxon>Micromonosporales</taxon>
        <taxon>Micromonosporaceae</taxon>
        <taxon>Allocatelliglobosispora</taxon>
    </lineage>
</organism>
<dbReference type="PANTHER" id="PTHR42964">
    <property type="entry name" value="ENOYL-COA HYDRATASE"/>
    <property type="match status" value="1"/>
</dbReference>
<reference evidence="3 4" key="1">
    <citation type="submission" date="2020-08" db="EMBL/GenBank/DDBJ databases">
        <title>Sequencing the genomes of 1000 actinobacteria strains.</title>
        <authorList>
            <person name="Klenk H.-P."/>
        </authorList>
    </citation>
    <scope>NUCLEOTIDE SEQUENCE [LARGE SCALE GENOMIC DNA]</scope>
    <source>
        <strain evidence="3 4">DSM 45362</strain>
    </source>
</reference>
<gene>
    <name evidence="3" type="ORF">F4553_003361</name>
</gene>
<dbReference type="Proteomes" id="UP000587527">
    <property type="component" value="Unassembled WGS sequence"/>
</dbReference>
<protein>
    <submittedName>
        <fullName evidence="3">Enoyl-CoA hydratase/carnithine racemase</fullName>
    </submittedName>
</protein>
<dbReference type="PANTHER" id="PTHR42964:SF1">
    <property type="entry name" value="POLYKETIDE BIOSYNTHESIS ENOYL-COA HYDRATASE PKSH-RELATED"/>
    <property type="match status" value="1"/>
</dbReference>
<evidence type="ECO:0000256" key="2">
    <source>
        <dbReference type="RuleBase" id="RU003707"/>
    </source>
</evidence>
<dbReference type="InterPro" id="IPR018376">
    <property type="entry name" value="Enoyl-CoA_hyd/isom_CS"/>
</dbReference>
<dbReference type="GO" id="GO:0008300">
    <property type="term" value="P:isoprenoid catabolic process"/>
    <property type="evidence" value="ECO:0007669"/>
    <property type="project" value="TreeGrafter"/>
</dbReference>
<sequence>MTGRLDVEIAGAVATVRIANPAKRNAMTADMWRELPTVLDGLIVEDAVRVVVLRGDGNTFCAGADIANLADVGADTPDANLAVAAEEALARFPKPTIARIEGFCVGGGCQLALACDFRFATADARFGITPAKLGIVYPASSTARLVQSVGPAAARFLLLSAELVGVDRALRWGLIDEIAGEARVDEFAGVLASRSALSQAASKEIIAMAAATSIDADRVAHWMREVRESGEAREGADAFLARRPPSFPWHPHPKIF</sequence>
<keyword evidence="4" id="KW-1185">Reference proteome</keyword>
<dbReference type="CDD" id="cd06558">
    <property type="entry name" value="crotonase-like"/>
    <property type="match status" value="1"/>
</dbReference>
<comment type="similarity">
    <text evidence="1 2">Belongs to the enoyl-CoA hydratase/isomerase family.</text>
</comment>
<dbReference type="InterPro" id="IPR014748">
    <property type="entry name" value="Enoyl-CoA_hydra_C"/>
</dbReference>
<dbReference type="Gene3D" id="1.10.12.10">
    <property type="entry name" value="Lyase 2-enoyl-coa Hydratase, Chain A, domain 2"/>
    <property type="match status" value="1"/>
</dbReference>
<dbReference type="Gene3D" id="3.90.226.10">
    <property type="entry name" value="2-enoyl-CoA Hydratase, Chain A, domain 1"/>
    <property type="match status" value="1"/>
</dbReference>
<dbReference type="PROSITE" id="PS00166">
    <property type="entry name" value="ENOYL_COA_HYDRATASE"/>
    <property type="match status" value="1"/>
</dbReference>
<evidence type="ECO:0000313" key="3">
    <source>
        <dbReference type="EMBL" id="MBB5869982.1"/>
    </source>
</evidence>
<dbReference type="RefSeq" id="WP_184837029.1">
    <property type="nucleotide sequence ID" value="NZ_JACHMN010000002.1"/>
</dbReference>
<dbReference type="GO" id="GO:0003824">
    <property type="term" value="F:catalytic activity"/>
    <property type="evidence" value="ECO:0007669"/>
    <property type="project" value="InterPro"/>
</dbReference>
<dbReference type="Pfam" id="PF00378">
    <property type="entry name" value="ECH_1"/>
    <property type="match status" value="1"/>
</dbReference>
<dbReference type="EMBL" id="JACHMN010000002">
    <property type="protein sequence ID" value="MBB5869982.1"/>
    <property type="molecule type" value="Genomic_DNA"/>
</dbReference>